<keyword evidence="1" id="KW-0732">Signal</keyword>
<sequence>MTKSSIAAAGMVLAMLAASPALAKVPQAQADRLGKDLSLIGATKAGNADGSIPAYDGGITRPPAGYTPGMHHVSPFAADPVKATITGQNMGQYAGKLSVGQQAMLKTYPTYKLPVYQTRRSCSLPERVYEASKRNAVTATMTEDQNGLNDAILGVPFPIPQNGVEAIWNHRLRYRGFKFRRWFASAAVNRDGSFGMFKNQDEGIIHYSGPGLATIGDVTDIKQLNNIGISYLNITTAPARVAGSIVLVLDTINAKELPRQAWQYNPGTRRVLRAPELSYDNPLFNTDGLATTDQFDVYNGATDRYNFELKPSQEMYIGYNAYELMSDKHKYKELLSPLHLNQDFSRYELHRVWVVDSKLKEGTRHVYGRRTFYLDEDSWNIAAVDAFDTRGQLWRVQDAPQVNYYDLPLCSSALEANYDLQSGRYVVFGLKNEEKMLDWNVQDIDPSKFSPDAIRRMGTR</sequence>
<evidence type="ECO:0000313" key="3">
    <source>
        <dbReference type="Proteomes" id="UP000284605"/>
    </source>
</evidence>
<evidence type="ECO:0000256" key="1">
    <source>
        <dbReference type="SAM" id="SignalP"/>
    </source>
</evidence>
<dbReference type="Gene3D" id="2.50.20.10">
    <property type="entry name" value="Lipoprotein localisation LolA/LolB/LppX"/>
    <property type="match status" value="1"/>
</dbReference>
<gene>
    <name evidence="2" type="ORF">D3874_26075</name>
</gene>
<dbReference type="Pfam" id="PF07044">
    <property type="entry name" value="DUF1329"/>
    <property type="match status" value="1"/>
</dbReference>
<reference evidence="2 3" key="1">
    <citation type="submission" date="2018-09" db="EMBL/GenBank/DDBJ databases">
        <authorList>
            <person name="Zhu H."/>
        </authorList>
    </citation>
    <scope>NUCLEOTIDE SEQUENCE [LARGE SCALE GENOMIC DNA]</scope>
    <source>
        <strain evidence="2 3">K1W22B-8</strain>
    </source>
</reference>
<dbReference type="Proteomes" id="UP000284605">
    <property type="component" value="Unassembled WGS sequence"/>
</dbReference>
<dbReference type="InterPro" id="IPR010752">
    <property type="entry name" value="DUF1329"/>
</dbReference>
<organism evidence="2 3">
    <name type="scientific">Oleomonas cavernae</name>
    <dbReference type="NCBI Taxonomy" id="2320859"/>
    <lineage>
        <taxon>Bacteria</taxon>
        <taxon>Pseudomonadati</taxon>
        <taxon>Pseudomonadota</taxon>
        <taxon>Alphaproteobacteria</taxon>
        <taxon>Acetobacterales</taxon>
        <taxon>Acetobacteraceae</taxon>
        <taxon>Oleomonas</taxon>
    </lineage>
</organism>
<comment type="caution">
    <text evidence="2">The sequence shown here is derived from an EMBL/GenBank/DDBJ whole genome shotgun (WGS) entry which is preliminary data.</text>
</comment>
<evidence type="ECO:0000313" key="2">
    <source>
        <dbReference type="EMBL" id="RJF80590.1"/>
    </source>
</evidence>
<feature type="signal peptide" evidence="1">
    <location>
        <begin position="1"/>
        <end position="23"/>
    </location>
</feature>
<dbReference type="EMBL" id="QYUK01000016">
    <property type="protein sequence ID" value="RJF80590.1"/>
    <property type="molecule type" value="Genomic_DNA"/>
</dbReference>
<dbReference type="AlphaFoldDB" id="A0A418VTW2"/>
<dbReference type="CDD" id="cd16329">
    <property type="entry name" value="LolA_like"/>
    <property type="match status" value="1"/>
</dbReference>
<dbReference type="OrthoDB" id="8431898at2"/>
<feature type="chain" id="PRO_5019298473" evidence="1">
    <location>
        <begin position="24"/>
        <end position="460"/>
    </location>
</feature>
<proteinExistence type="predicted"/>
<keyword evidence="3" id="KW-1185">Reference proteome</keyword>
<accession>A0A418VTW2</accession>
<name>A0A418VTW2_9PROT</name>
<protein>
    <submittedName>
        <fullName evidence="2">DUF1329 domain-containing protein</fullName>
    </submittedName>
</protein>
<dbReference type="RefSeq" id="WP_119782641.1">
    <property type="nucleotide sequence ID" value="NZ_QYUK01000016.1"/>
</dbReference>